<dbReference type="AlphaFoldDB" id="C6RHZ9"/>
<reference evidence="1 2" key="1">
    <citation type="submission" date="2009-07" db="EMBL/GenBank/DDBJ databases">
        <authorList>
            <person name="Madupu R."/>
            <person name="Sebastian Y."/>
            <person name="Durkin A.S."/>
            <person name="Torralba M."/>
            <person name="Methe B."/>
            <person name="Sutton G.G."/>
            <person name="Strausberg R.L."/>
            <person name="Nelson K.E."/>
        </authorList>
    </citation>
    <scope>NUCLEOTIDE SEQUENCE [LARGE SCALE GENOMIC DNA]</scope>
    <source>
        <strain evidence="1 2">RM3277</strain>
    </source>
</reference>
<organism evidence="1 2">
    <name type="scientific">Campylobacter showae RM3277</name>
    <dbReference type="NCBI Taxonomy" id="553219"/>
    <lineage>
        <taxon>Bacteria</taxon>
        <taxon>Pseudomonadati</taxon>
        <taxon>Campylobacterota</taxon>
        <taxon>Epsilonproteobacteria</taxon>
        <taxon>Campylobacterales</taxon>
        <taxon>Campylobacteraceae</taxon>
        <taxon>Campylobacter</taxon>
    </lineage>
</organism>
<dbReference type="Proteomes" id="UP000003107">
    <property type="component" value="Unassembled WGS sequence"/>
</dbReference>
<keyword evidence="2" id="KW-1185">Reference proteome</keyword>
<evidence type="ECO:0000313" key="2">
    <source>
        <dbReference type="Proteomes" id="UP000003107"/>
    </source>
</evidence>
<dbReference type="STRING" id="553219.CAMSH0001_1109"/>
<protein>
    <submittedName>
        <fullName evidence="1">Uncharacterized protein</fullName>
    </submittedName>
</protein>
<sequence length="43" mass="5318">MSLHFCLLFCYFSLNFNSIITKTHLPRISIYEIKFFYFIYQNT</sequence>
<dbReference type="EMBL" id="ACVQ01000028">
    <property type="protein sequence ID" value="EET79029.1"/>
    <property type="molecule type" value="Genomic_DNA"/>
</dbReference>
<evidence type="ECO:0000313" key="1">
    <source>
        <dbReference type="EMBL" id="EET79029.1"/>
    </source>
</evidence>
<gene>
    <name evidence="1" type="ORF">CAMSH0001_1109</name>
</gene>
<proteinExistence type="predicted"/>
<name>C6RHZ9_9BACT</name>
<accession>C6RHZ9</accession>
<comment type="caution">
    <text evidence="1">The sequence shown here is derived from an EMBL/GenBank/DDBJ whole genome shotgun (WGS) entry which is preliminary data.</text>
</comment>